<dbReference type="InterPro" id="IPR013740">
    <property type="entry name" value="Redoxin"/>
</dbReference>
<dbReference type="InterPro" id="IPR013766">
    <property type="entry name" value="Thioredoxin_domain"/>
</dbReference>
<dbReference type="PANTHER" id="PTHR42852">
    <property type="entry name" value="THIOL:DISULFIDE INTERCHANGE PROTEIN DSBE"/>
    <property type="match status" value="1"/>
</dbReference>
<dbReference type="InterPro" id="IPR036249">
    <property type="entry name" value="Thioredoxin-like_sf"/>
</dbReference>
<proteinExistence type="predicted"/>
<dbReference type="RefSeq" id="WP_068629367.1">
    <property type="nucleotide sequence ID" value="NZ_LSZQ01000029.1"/>
</dbReference>
<dbReference type="GO" id="GO:0016491">
    <property type="term" value="F:oxidoreductase activity"/>
    <property type="evidence" value="ECO:0007669"/>
    <property type="project" value="InterPro"/>
</dbReference>
<dbReference type="PROSITE" id="PS51352">
    <property type="entry name" value="THIOREDOXIN_2"/>
    <property type="match status" value="1"/>
</dbReference>
<dbReference type="Gene3D" id="3.40.30.10">
    <property type="entry name" value="Glutaredoxin"/>
    <property type="match status" value="1"/>
</dbReference>
<reference evidence="4" key="1">
    <citation type="submission" date="2016-02" db="EMBL/GenBank/DDBJ databases">
        <authorList>
            <person name="Sanders J.G."/>
            <person name="Lin J.Y."/>
            <person name="Wertz J.T."/>
            <person name="Russell J.A."/>
            <person name="Moreau C.S."/>
            <person name="Powell S."/>
        </authorList>
    </citation>
    <scope>NUCLEOTIDE SEQUENCE [LARGE SCALE GENOMIC DNA]</scope>
    <source>
        <strain evidence="4">CAG34</strain>
    </source>
</reference>
<feature type="chain" id="PRO_5007489618" description="Thioredoxin domain-containing protein" evidence="1">
    <location>
        <begin position="28"/>
        <end position="320"/>
    </location>
</feature>
<evidence type="ECO:0000313" key="4">
    <source>
        <dbReference type="Proteomes" id="UP000070058"/>
    </source>
</evidence>
<dbReference type="EMBL" id="LSZQ01000029">
    <property type="protein sequence ID" value="KXU36651.1"/>
    <property type="molecule type" value="Genomic_DNA"/>
</dbReference>
<protein>
    <recommendedName>
        <fullName evidence="2">Thioredoxin domain-containing protein</fullName>
    </recommendedName>
</protein>
<feature type="domain" description="Thioredoxin" evidence="2">
    <location>
        <begin position="152"/>
        <end position="311"/>
    </location>
</feature>
<gene>
    <name evidence="3" type="ORF">AXK11_03730</name>
</gene>
<name>A0A139SQB0_9BACT</name>
<evidence type="ECO:0000256" key="1">
    <source>
        <dbReference type="SAM" id="SignalP"/>
    </source>
</evidence>
<keyword evidence="1" id="KW-0732">Signal</keyword>
<dbReference type="InterPro" id="IPR050553">
    <property type="entry name" value="Thioredoxin_ResA/DsbE_sf"/>
</dbReference>
<feature type="signal peptide" evidence="1">
    <location>
        <begin position="1"/>
        <end position="27"/>
    </location>
</feature>
<dbReference type="CDD" id="cd02966">
    <property type="entry name" value="TlpA_like_family"/>
    <property type="match status" value="1"/>
</dbReference>
<dbReference type="Proteomes" id="UP000070058">
    <property type="component" value="Unassembled WGS sequence"/>
</dbReference>
<dbReference type="SUPFAM" id="SSF52833">
    <property type="entry name" value="Thioredoxin-like"/>
    <property type="match status" value="1"/>
</dbReference>
<dbReference type="PANTHER" id="PTHR42852:SF13">
    <property type="entry name" value="PROTEIN DIPZ"/>
    <property type="match status" value="1"/>
</dbReference>
<evidence type="ECO:0000313" key="3">
    <source>
        <dbReference type="EMBL" id="KXU36651.1"/>
    </source>
</evidence>
<accession>A0A139SQB0</accession>
<dbReference type="OrthoDB" id="184337at2"/>
<dbReference type="AlphaFoldDB" id="A0A139SQB0"/>
<organism evidence="3 4">
    <name type="scientific">Cephaloticoccus primus</name>
    <dbReference type="NCBI Taxonomy" id="1548207"/>
    <lineage>
        <taxon>Bacteria</taxon>
        <taxon>Pseudomonadati</taxon>
        <taxon>Verrucomicrobiota</taxon>
        <taxon>Opitutia</taxon>
        <taxon>Opitutales</taxon>
        <taxon>Opitutaceae</taxon>
        <taxon>Cephaloticoccus</taxon>
    </lineage>
</organism>
<evidence type="ECO:0000259" key="2">
    <source>
        <dbReference type="PROSITE" id="PS51352"/>
    </source>
</evidence>
<dbReference type="Pfam" id="PF08534">
    <property type="entry name" value="Redoxin"/>
    <property type="match status" value="1"/>
</dbReference>
<dbReference type="STRING" id="1548207.AXK11_03730"/>
<comment type="caution">
    <text evidence="3">The sequence shown here is derived from an EMBL/GenBank/DDBJ whole genome shotgun (WGS) entry which is preliminary data.</text>
</comment>
<keyword evidence="4" id="KW-1185">Reference proteome</keyword>
<sequence length="320" mass="34591">MKATASLLFLFALALLFGPSLSPHAHAADSAAAASAQSDEELAPATKELNTLIEKYIDHPAGPGVADELFKELDALIAKYAGDRSDPVAQLAAFKAFMTFQVREDPAEARKLFAAIATDFPGTETAEQVPATLEALDQFVAGAASEQAPKADLVGKPAPELNFLWSSKEGLKKLSDLRGQVVVIDFWATWCGPCINSFPNIREEVAHFAGAPVTFLGVTSLQGAVHNLQRKPIQTKNNPQRELSLMPEFMEKFDMTWDVVFSEEEVFNPDYGVEGIPHMVIIAPDGTLRYSGLHPADPRADITGKISALLKEFGLEAPKS</sequence>